<name>A0A401RUP1_CHIPU</name>
<comment type="caution">
    <text evidence="1">The sequence shown here is derived from an EMBL/GenBank/DDBJ whole genome shotgun (WGS) entry which is preliminary data.</text>
</comment>
<protein>
    <submittedName>
        <fullName evidence="1">Uncharacterized protein</fullName>
    </submittedName>
</protein>
<evidence type="ECO:0000313" key="1">
    <source>
        <dbReference type="EMBL" id="GCC21857.1"/>
    </source>
</evidence>
<accession>A0A401RUP1</accession>
<sequence length="100" mass="10661">MCCYGAMSVRAGAQAHCPRYRDVSAPPRRGFQNVMELLCKDPEVDGIAPTLRLDPGTVYAMPQFPACGSGGSTGLVLATGRRLKEKKQCKGEEKVASESG</sequence>
<organism evidence="1 2">
    <name type="scientific">Chiloscyllium punctatum</name>
    <name type="common">Brownbanded bambooshark</name>
    <name type="synonym">Hemiscyllium punctatum</name>
    <dbReference type="NCBI Taxonomy" id="137246"/>
    <lineage>
        <taxon>Eukaryota</taxon>
        <taxon>Metazoa</taxon>
        <taxon>Chordata</taxon>
        <taxon>Craniata</taxon>
        <taxon>Vertebrata</taxon>
        <taxon>Chondrichthyes</taxon>
        <taxon>Elasmobranchii</taxon>
        <taxon>Galeomorphii</taxon>
        <taxon>Galeoidea</taxon>
        <taxon>Orectolobiformes</taxon>
        <taxon>Hemiscylliidae</taxon>
        <taxon>Chiloscyllium</taxon>
    </lineage>
</organism>
<gene>
    <name evidence="1" type="ORF">chiPu_0000239</name>
</gene>
<keyword evidence="2" id="KW-1185">Reference proteome</keyword>
<reference evidence="1 2" key="1">
    <citation type="journal article" date="2018" name="Nat. Ecol. Evol.">
        <title>Shark genomes provide insights into elasmobranch evolution and the origin of vertebrates.</title>
        <authorList>
            <person name="Hara Y"/>
            <person name="Yamaguchi K"/>
            <person name="Onimaru K"/>
            <person name="Kadota M"/>
            <person name="Koyanagi M"/>
            <person name="Keeley SD"/>
            <person name="Tatsumi K"/>
            <person name="Tanaka K"/>
            <person name="Motone F"/>
            <person name="Kageyama Y"/>
            <person name="Nozu R"/>
            <person name="Adachi N"/>
            <person name="Nishimura O"/>
            <person name="Nakagawa R"/>
            <person name="Tanegashima C"/>
            <person name="Kiyatake I"/>
            <person name="Matsumoto R"/>
            <person name="Murakumo K"/>
            <person name="Nishida K"/>
            <person name="Terakita A"/>
            <person name="Kuratani S"/>
            <person name="Sato K"/>
            <person name="Hyodo S Kuraku.S."/>
        </authorList>
    </citation>
    <scope>NUCLEOTIDE SEQUENCE [LARGE SCALE GENOMIC DNA]</scope>
</reference>
<evidence type="ECO:0000313" key="2">
    <source>
        <dbReference type="Proteomes" id="UP000287033"/>
    </source>
</evidence>
<dbReference type="Proteomes" id="UP000287033">
    <property type="component" value="Unassembled WGS sequence"/>
</dbReference>
<dbReference type="EMBL" id="BEZZ01000003">
    <property type="protein sequence ID" value="GCC21857.1"/>
    <property type="molecule type" value="Genomic_DNA"/>
</dbReference>
<dbReference type="AlphaFoldDB" id="A0A401RUP1"/>
<proteinExistence type="predicted"/>